<accession>A0ABD2AFM2</accession>
<protein>
    <submittedName>
        <fullName evidence="2">Uncharacterized protein</fullName>
    </submittedName>
</protein>
<evidence type="ECO:0000313" key="3">
    <source>
        <dbReference type="Proteomes" id="UP001607302"/>
    </source>
</evidence>
<comment type="caution">
    <text evidence="2">The sequence shown here is derived from an EMBL/GenBank/DDBJ whole genome shotgun (WGS) entry which is preliminary data.</text>
</comment>
<feature type="compositionally biased region" description="Acidic residues" evidence="1">
    <location>
        <begin position="87"/>
        <end position="107"/>
    </location>
</feature>
<dbReference type="EMBL" id="JAUDFV010000151">
    <property type="protein sequence ID" value="KAL2719092.1"/>
    <property type="molecule type" value="Genomic_DNA"/>
</dbReference>
<dbReference type="AlphaFoldDB" id="A0ABD2AFM2"/>
<proteinExistence type="predicted"/>
<evidence type="ECO:0000313" key="2">
    <source>
        <dbReference type="EMBL" id="KAL2719092.1"/>
    </source>
</evidence>
<organism evidence="2 3">
    <name type="scientific">Vespula squamosa</name>
    <name type="common">Southern yellow jacket</name>
    <name type="synonym">Wasp</name>
    <dbReference type="NCBI Taxonomy" id="30214"/>
    <lineage>
        <taxon>Eukaryota</taxon>
        <taxon>Metazoa</taxon>
        <taxon>Ecdysozoa</taxon>
        <taxon>Arthropoda</taxon>
        <taxon>Hexapoda</taxon>
        <taxon>Insecta</taxon>
        <taxon>Pterygota</taxon>
        <taxon>Neoptera</taxon>
        <taxon>Endopterygota</taxon>
        <taxon>Hymenoptera</taxon>
        <taxon>Apocrita</taxon>
        <taxon>Aculeata</taxon>
        <taxon>Vespoidea</taxon>
        <taxon>Vespidae</taxon>
        <taxon>Vespinae</taxon>
        <taxon>Vespula</taxon>
    </lineage>
</organism>
<feature type="region of interest" description="Disordered" evidence="1">
    <location>
        <begin position="86"/>
        <end position="128"/>
    </location>
</feature>
<reference evidence="2 3" key="1">
    <citation type="journal article" date="2024" name="Ann. Entomol. Soc. Am.">
        <title>Genomic analyses of the southern and eastern yellowjacket wasps (Hymenoptera: Vespidae) reveal evolutionary signatures of social life.</title>
        <authorList>
            <person name="Catto M.A."/>
            <person name="Caine P.B."/>
            <person name="Orr S.E."/>
            <person name="Hunt B.G."/>
            <person name="Goodisman M.A.D."/>
        </authorList>
    </citation>
    <scope>NUCLEOTIDE SEQUENCE [LARGE SCALE GENOMIC DNA]</scope>
    <source>
        <strain evidence="2">233</strain>
        <tissue evidence="2">Head and thorax</tissue>
    </source>
</reference>
<dbReference type="Proteomes" id="UP001607302">
    <property type="component" value="Unassembled WGS sequence"/>
</dbReference>
<evidence type="ECO:0000256" key="1">
    <source>
        <dbReference type="SAM" id="MobiDB-lite"/>
    </source>
</evidence>
<sequence length="128" mass="15401">MVVAWNGREYNGDDIKKKKKRKTSYNIRVFFFFFLWGRKSKGTFTFTIRLSNYLRTYIQFILPVAARKFRWFRGNKHTNVVFKVESHDDDDDKDDDDDDDDDEEEEDLRPLLLVSSMEYNDDTCKEMG</sequence>
<name>A0ABD2AFM2_VESSQ</name>
<gene>
    <name evidence="2" type="ORF">V1478_011511</name>
</gene>
<keyword evidence="3" id="KW-1185">Reference proteome</keyword>